<evidence type="ECO:0000313" key="1">
    <source>
        <dbReference type="EMBL" id="KOX95470.1"/>
    </source>
</evidence>
<gene>
    <name evidence="1" type="ORF">AMR74_15085</name>
</gene>
<sequence>MKLSFRRDNIAVFSPVPAVVYDHLGGLFEAVYRLLEKLVSIVVDVEFHDGSTAKLHKQHIDFRQ</sequence>
<comment type="caution">
    <text evidence="1">The sequence shown here is derived from an EMBL/GenBank/DDBJ whole genome shotgun (WGS) entry which is preliminary data.</text>
</comment>
<reference evidence="1 2" key="1">
    <citation type="submission" date="2015-08" db="EMBL/GenBank/DDBJ databases">
        <title>Genomes of Isolates from Cabo Rojo, PR.</title>
        <authorList>
            <person name="Sanchez-Nieves R.L."/>
            <person name="Montalvo-Rodriguez R."/>
        </authorList>
    </citation>
    <scope>NUCLEOTIDE SEQUENCE [LARGE SCALE GENOMIC DNA]</scope>
    <source>
        <strain evidence="1 2">5</strain>
    </source>
</reference>
<dbReference type="EMBL" id="LIST01000007">
    <property type="protein sequence ID" value="KOX95470.1"/>
    <property type="molecule type" value="Genomic_DNA"/>
</dbReference>
<protein>
    <submittedName>
        <fullName evidence="1">Uncharacterized protein</fullName>
    </submittedName>
</protein>
<evidence type="ECO:0000313" key="2">
    <source>
        <dbReference type="Proteomes" id="UP000037747"/>
    </source>
</evidence>
<accession>A0A0N0BQI7</accession>
<keyword evidence="2" id="KW-1185">Reference proteome</keyword>
<organism evidence="1 2">
    <name type="scientific">Halorubrum tropicale</name>
    <dbReference type="NCBI Taxonomy" id="1765655"/>
    <lineage>
        <taxon>Archaea</taxon>
        <taxon>Methanobacteriati</taxon>
        <taxon>Methanobacteriota</taxon>
        <taxon>Stenosarchaea group</taxon>
        <taxon>Halobacteria</taxon>
        <taxon>Halobacteriales</taxon>
        <taxon>Haloferacaceae</taxon>
        <taxon>Halorubrum</taxon>
    </lineage>
</organism>
<dbReference type="Proteomes" id="UP000037747">
    <property type="component" value="Unassembled WGS sequence"/>
</dbReference>
<dbReference type="AlphaFoldDB" id="A0A0N0BQI7"/>
<proteinExistence type="predicted"/>
<name>A0A0N0BQI7_9EURY</name>